<feature type="compositionally biased region" description="Acidic residues" evidence="9">
    <location>
        <begin position="579"/>
        <end position="591"/>
    </location>
</feature>
<evidence type="ECO:0000313" key="12">
    <source>
        <dbReference type="Proteomes" id="UP001201980"/>
    </source>
</evidence>
<dbReference type="GO" id="GO:0006869">
    <property type="term" value="P:lipid transport"/>
    <property type="evidence" value="ECO:0007669"/>
    <property type="project" value="UniProtKB-KW"/>
</dbReference>
<evidence type="ECO:0000256" key="1">
    <source>
        <dbReference type="ARBA" id="ARBA00008842"/>
    </source>
</evidence>
<evidence type="ECO:0000256" key="9">
    <source>
        <dbReference type="SAM" id="MobiDB-lite"/>
    </source>
</evidence>
<keyword evidence="5" id="KW-0446">Lipid-binding</keyword>
<feature type="coiled-coil region" evidence="8">
    <location>
        <begin position="683"/>
        <end position="710"/>
    </location>
</feature>
<sequence length="1252" mass="138973">MADPDISHKRNRSSVRLSILRRKGDSKGEEETASEDGSQGTSLRGHNSRLSVNAASVSRSTSYLHNNLSQTSGMSTTAAGSSPEAPNNALQGKGASGTSLESSVRKFRIVEALRKGDKTSIFRVIREISDGGARASTSSLASSAPILEDTTMLHLAIQCADMAIVEYVLLEGVDAIDINAKDRDGNTPLHIAVMQGRSPVVKLLLEQKNINDSTANFAGRLPLDLARNPDIYQQLHLSRSIFAEYKIRQVQTLITQGDYKTLRQVLEEPRLKTVLDINSTEFVSDTTTVQTGGTLLHEAARRKDTKLIEVLLLHGADPFRRDRKGKLPQDVTKDDFVRAVLKKSPAAVAAQRGIQEKAVLGHAASQGAATSPGDPLAGREAREMKGYLKKWTNYRKGYQLRWFVLEDGVLSYYKHQDDAGSACRGAINMRIAKLHMSVDEKTKFEIQGKSSVKYSLKANHEVEAKRWFWALNNSIQWTKDQAKEEERQRARNAELLQQAKAEASRSTNPSINETASEAPSMSDRRVSSQLPRSSSSWKHGVSNARVPFAARASAAGSGDEDDFVDADGGRGPASTVPGDYEEEDYGEDSSSPEDPAATKDAFNITAQSAKLQLDHIANINASLTAEASKSPNMPLSDPKVMKTINAYDAAVSSLTGLLGDLLRISKDRDAFWLYRLDRETDMRRMWEDSMAQVAKEQEQLEARVGEVELKRKLTKRALREVLAEGRPDSAILSGKATPVEAENQEAGVAEKKLEPAELEAQPPLGPKSPTLSVARRQTALEQVDLSESESEEEEFFDAVDAGEVEVAEVSPEVRLAVEEKELTVTTGKDISVSFKGYEGGVRTKLKLNADNRPQISLWGILKSMIGKDMTRMTLPVSFNEPTSLLYRCGEDMEYADLLDLATTRQDSIERLVYVAAFAASEYASTIGRVAKPFNPLLGETFEYVRPDKGYRFFIEQVSHHPPIGAAFAESANWEYWGESHVKSKFYGKSFDINPLGTWFLKMQPIHGGKEDLYTWKKVTSSVIGIITGSPTVDNYGLMEIKNWTTGEVAYVDFKPRGWKASSAYLLSGKVVDVEGRTRVSLGGRWNSKLYARITPGYEKTPDEPRDNVVHTGAINDPSRAYLIWQANERPKGIPFNLTPFVLSFNHVDDDLRKWIAPTDSRYRPDQRAMEEGEYDFAATEKNRLEEAQRARRCQRDANGENFMPAWFSKARCETTGEAYWKFSGKYWERRDKAGSGDSSAWEGLEPIYESQD</sequence>
<dbReference type="SMART" id="SM00233">
    <property type="entry name" value="PH"/>
    <property type="match status" value="1"/>
</dbReference>
<dbReference type="SUPFAM" id="SSF50729">
    <property type="entry name" value="PH domain-like"/>
    <property type="match status" value="1"/>
</dbReference>
<dbReference type="PANTHER" id="PTHR10972">
    <property type="entry name" value="OXYSTEROL-BINDING PROTEIN-RELATED"/>
    <property type="match status" value="1"/>
</dbReference>
<dbReference type="SUPFAM" id="SSF48403">
    <property type="entry name" value="Ankyrin repeat"/>
    <property type="match status" value="1"/>
</dbReference>
<protein>
    <submittedName>
        <fullName evidence="11">Oxysterol-binding protein 2</fullName>
    </submittedName>
</protein>
<dbReference type="FunFam" id="1.25.40.20:FF:000281">
    <property type="entry name" value="Oxysterol binding protein (Osh1)"/>
    <property type="match status" value="1"/>
</dbReference>
<evidence type="ECO:0000256" key="3">
    <source>
        <dbReference type="ARBA" id="ARBA00022553"/>
    </source>
</evidence>
<keyword evidence="2" id="KW-0813">Transport</keyword>
<feature type="compositionally biased region" description="Low complexity" evidence="9">
    <location>
        <begin position="527"/>
        <end position="536"/>
    </location>
</feature>
<dbReference type="FunFam" id="2.40.160.120:FF:000008">
    <property type="entry name" value="Oxysterol binding protein (Osh1)"/>
    <property type="match status" value="1"/>
</dbReference>
<dbReference type="GO" id="GO:0005635">
    <property type="term" value="C:nuclear envelope"/>
    <property type="evidence" value="ECO:0007669"/>
    <property type="project" value="TreeGrafter"/>
</dbReference>
<evidence type="ECO:0000259" key="10">
    <source>
        <dbReference type="PROSITE" id="PS50003"/>
    </source>
</evidence>
<dbReference type="Gene3D" id="1.25.40.20">
    <property type="entry name" value="Ankyrin repeat-containing domain"/>
    <property type="match status" value="2"/>
</dbReference>
<keyword evidence="4" id="KW-0445">Lipid transport</keyword>
<dbReference type="EMBL" id="JAKWBI020000132">
    <property type="protein sequence ID" value="KAJ2901910.1"/>
    <property type="molecule type" value="Genomic_DNA"/>
</dbReference>
<gene>
    <name evidence="11" type="ORF">MKZ38_001262</name>
</gene>
<feature type="region of interest" description="Disordered" evidence="9">
    <location>
        <begin position="1"/>
        <end position="47"/>
    </location>
</feature>
<feature type="repeat" description="ANK" evidence="6">
    <location>
        <begin position="291"/>
        <end position="323"/>
    </location>
</feature>
<evidence type="ECO:0000256" key="5">
    <source>
        <dbReference type="ARBA" id="ARBA00023121"/>
    </source>
</evidence>
<name>A0AAD5RQJ3_9PEZI</name>
<dbReference type="InterPro" id="IPR037239">
    <property type="entry name" value="OSBP_sf"/>
</dbReference>
<feature type="domain" description="PH" evidence="10">
    <location>
        <begin position="381"/>
        <end position="476"/>
    </location>
</feature>
<feature type="compositionally biased region" description="Polar residues" evidence="9">
    <location>
        <begin position="84"/>
        <end position="97"/>
    </location>
</feature>
<dbReference type="PROSITE" id="PS50003">
    <property type="entry name" value="PH_DOMAIN"/>
    <property type="match status" value="1"/>
</dbReference>
<evidence type="ECO:0000256" key="7">
    <source>
        <dbReference type="RuleBase" id="RU003844"/>
    </source>
</evidence>
<reference evidence="11" key="1">
    <citation type="submission" date="2022-07" db="EMBL/GenBank/DDBJ databases">
        <title>Draft genome sequence of Zalerion maritima ATCC 34329, a (micro)plastics degrading marine fungus.</title>
        <authorList>
            <person name="Paco A."/>
            <person name="Goncalves M.F.M."/>
            <person name="Rocha-Santos T.A.P."/>
            <person name="Alves A."/>
        </authorList>
    </citation>
    <scope>NUCLEOTIDE SEQUENCE</scope>
    <source>
        <strain evidence="11">ATCC 34329</strain>
    </source>
</reference>
<dbReference type="Pfam" id="PF01237">
    <property type="entry name" value="Oxysterol_BP"/>
    <property type="match status" value="1"/>
</dbReference>
<proteinExistence type="inferred from homology"/>
<dbReference type="PROSITE" id="PS50297">
    <property type="entry name" value="ANK_REP_REGION"/>
    <property type="match status" value="2"/>
</dbReference>
<dbReference type="Pfam" id="PF00023">
    <property type="entry name" value="Ank"/>
    <property type="match status" value="1"/>
</dbReference>
<dbReference type="Gene3D" id="2.40.160.120">
    <property type="match status" value="1"/>
</dbReference>
<evidence type="ECO:0000256" key="4">
    <source>
        <dbReference type="ARBA" id="ARBA00023055"/>
    </source>
</evidence>
<evidence type="ECO:0000256" key="8">
    <source>
        <dbReference type="SAM" id="Coils"/>
    </source>
</evidence>
<keyword evidence="12" id="KW-1185">Reference proteome</keyword>
<accession>A0AAD5RQJ3</accession>
<dbReference type="InterPro" id="IPR001849">
    <property type="entry name" value="PH_domain"/>
</dbReference>
<dbReference type="FunFam" id="2.30.29.30:FF:000061">
    <property type="entry name" value="Oxysterol binding protein 1"/>
    <property type="match status" value="1"/>
</dbReference>
<feature type="region of interest" description="Disordered" evidence="9">
    <location>
        <begin position="1230"/>
        <end position="1252"/>
    </location>
</feature>
<dbReference type="InterPro" id="IPR036770">
    <property type="entry name" value="Ankyrin_rpt-contain_sf"/>
</dbReference>
<dbReference type="Pfam" id="PF12796">
    <property type="entry name" value="Ank_2"/>
    <property type="match status" value="1"/>
</dbReference>
<dbReference type="InterPro" id="IPR002110">
    <property type="entry name" value="Ankyrin_rpt"/>
</dbReference>
<feature type="region of interest" description="Disordered" evidence="9">
    <location>
        <begin position="497"/>
        <end position="597"/>
    </location>
</feature>
<dbReference type="PROSITE" id="PS01013">
    <property type="entry name" value="OSBP"/>
    <property type="match status" value="1"/>
</dbReference>
<dbReference type="SMART" id="SM00248">
    <property type="entry name" value="ANK"/>
    <property type="match status" value="3"/>
</dbReference>
<dbReference type="InterPro" id="IPR018494">
    <property type="entry name" value="Oxysterol-bd_CS"/>
</dbReference>
<dbReference type="GO" id="GO:0005886">
    <property type="term" value="C:plasma membrane"/>
    <property type="evidence" value="ECO:0007669"/>
    <property type="project" value="TreeGrafter"/>
</dbReference>
<organism evidence="11 12">
    <name type="scientific">Zalerion maritima</name>
    <dbReference type="NCBI Taxonomy" id="339359"/>
    <lineage>
        <taxon>Eukaryota</taxon>
        <taxon>Fungi</taxon>
        <taxon>Dikarya</taxon>
        <taxon>Ascomycota</taxon>
        <taxon>Pezizomycotina</taxon>
        <taxon>Sordariomycetes</taxon>
        <taxon>Lulworthiomycetidae</taxon>
        <taxon>Lulworthiales</taxon>
        <taxon>Lulworthiaceae</taxon>
        <taxon>Zalerion</taxon>
    </lineage>
</organism>
<feature type="repeat" description="ANK" evidence="6">
    <location>
        <begin position="184"/>
        <end position="206"/>
    </location>
</feature>
<dbReference type="GO" id="GO:0006887">
    <property type="term" value="P:exocytosis"/>
    <property type="evidence" value="ECO:0007669"/>
    <property type="project" value="TreeGrafter"/>
</dbReference>
<dbReference type="GO" id="GO:0030011">
    <property type="term" value="P:maintenance of cell polarity"/>
    <property type="evidence" value="ECO:0007669"/>
    <property type="project" value="TreeGrafter"/>
</dbReference>
<comment type="caution">
    <text evidence="11">The sequence shown here is derived from an EMBL/GenBank/DDBJ whole genome shotgun (WGS) entry which is preliminary data.</text>
</comment>
<feature type="compositionally biased region" description="Polar residues" evidence="9">
    <location>
        <begin position="35"/>
        <end position="47"/>
    </location>
</feature>
<keyword evidence="3" id="KW-0597">Phosphoprotein</keyword>
<dbReference type="PANTHER" id="PTHR10972:SF205">
    <property type="entry name" value="OXYSTEROL-BINDING PROTEIN 1"/>
    <property type="match status" value="1"/>
</dbReference>
<dbReference type="GO" id="GO:0097038">
    <property type="term" value="C:perinuclear endoplasmic reticulum"/>
    <property type="evidence" value="ECO:0007669"/>
    <property type="project" value="TreeGrafter"/>
</dbReference>
<feature type="compositionally biased region" description="Polar residues" evidence="9">
    <location>
        <begin position="504"/>
        <end position="519"/>
    </location>
</feature>
<evidence type="ECO:0000313" key="11">
    <source>
        <dbReference type="EMBL" id="KAJ2901910.1"/>
    </source>
</evidence>
<dbReference type="AlphaFoldDB" id="A0AAD5RQJ3"/>
<dbReference type="GO" id="GO:0006897">
    <property type="term" value="P:endocytosis"/>
    <property type="evidence" value="ECO:0007669"/>
    <property type="project" value="TreeGrafter"/>
</dbReference>
<dbReference type="Gene3D" id="2.30.29.30">
    <property type="entry name" value="Pleckstrin-homology domain (PH domain)/Phosphotyrosine-binding domain (PTB)"/>
    <property type="match status" value="1"/>
</dbReference>
<dbReference type="GO" id="GO:0032934">
    <property type="term" value="F:sterol binding"/>
    <property type="evidence" value="ECO:0007669"/>
    <property type="project" value="TreeGrafter"/>
</dbReference>
<dbReference type="Gene3D" id="3.30.70.3490">
    <property type="match status" value="1"/>
</dbReference>
<feature type="region of interest" description="Disordered" evidence="9">
    <location>
        <begin position="66"/>
        <end position="97"/>
    </location>
</feature>
<dbReference type="Proteomes" id="UP001201980">
    <property type="component" value="Unassembled WGS sequence"/>
</dbReference>
<dbReference type="SUPFAM" id="SSF144000">
    <property type="entry name" value="Oxysterol-binding protein-like"/>
    <property type="match status" value="1"/>
</dbReference>
<dbReference type="GO" id="GO:0005829">
    <property type="term" value="C:cytosol"/>
    <property type="evidence" value="ECO:0007669"/>
    <property type="project" value="TreeGrafter"/>
</dbReference>
<keyword evidence="8" id="KW-0175">Coiled coil</keyword>
<dbReference type="InterPro" id="IPR011993">
    <property type="entry name" value="PH-like_dom_sf"/>
</dbReference>
<comment type="similarity">
    <text evidence="1 7">Belongs to the OSBP family.</text>
</comment>
<dbReference type="InterPro" id="IPR000648">
    <property type="entry name" value="Oxysterol-bd"/>
</dbReference>
<dbReference type="CDD" id="cd13292">
    <property type="entry name" value="PH_Osh1p_Osh2p_yeast"/>
    <property type="match status" value="1"/>
</dbReference>
<dbReference type="PROSITE" id="PS50088">
    <property type="entry name" value="ANK_REPEAT"/>
    <property type="match status" value="2"/>
</dbReference>
<evidence type="ECO:0000256" key="2">
    <source>
        <dbReference type="ARBA" id="ARBA00022448"/>
    </source>
</evidence>
<feature type="compositionally biased region" description="Low complexity" evidence="9">
    <location>
        <begin position="69"/>
        <end position="82"/>
    </location>
</feature>
<dbReference type="GO" id="GO:0034727">
    <property type="term" value="P:piecemeal microautophagy of the nucleus"/>
    <property type="evidence" value="ECO:0007669"/>
    <property type="project" value="TreeGrafter"/>
</dbReference>
<dbReference type="Pfam" id="PF00169">
    <property type="entry name" value="PH"/>
    <property type="match status" value="1"/>
</dbReference>
<keyword evidence="6" id="KW-0040">ANK repeat</keyword>
<evidence type="ECO:0000256" key="6">
    <source>
        <dbReference type="PROSITE-ProRule" id="PRU00023"/>
    </source>
</evidence>